<dbReference type="OMA" id="WKAWAHD"/>
<keyword evidence="4 8" id="KW-0548">Nucleotidyltransferase</keyword>
<dbReference type="PANTHER" id="PTHR23079:SF55">
    <property type="entry name" value="RNA-DIRECTED RNA POLYMERASE"/>
    <property type="match status" value="1"/>
</dbReference>
<feature type="domain" description="RDRP core" evidence="9">
    <location>
        <begin position="456"/>
        <end position="1033"/>
    </location>
</feature>
<dbReference type="PANTHER" id="PTHR23079">
    <property type="entry name" value="RNA-DEPENDENT RNA POLYMERASE"/>
    <property type="match status" value="1"/>
</dbReference>
<evidence type="ECO:0000259" key="10">
    <source>
        <dbReference type="Pfam" id="PF26253"/>
    </source>
</evidence>
<dbReference type="OrthoDB" id="6513042at2759"/>
<feature type="domain" description="RDRP C-terminal head" evidence="10">
    <location>
        <begin position="1055"/>
        <end position="1205"/>
    </location>
</feature>
<evidence type="ECO:0000313" key="12">
    <source>
        <dbReference type="JaponicusDB" id="SJAG_03356"/>
    </source>
</evidence>
<evidence type="ECO:0000256" key="3">
    <source>
        <dbReference type="ARBA" id="ARBA00022679"/>
    </source>
</evidence>
<gene>
    <name evidence="12" type="primary">rdp1</name>
    <name evidence="11" type="ORF">SJAG_03356</name>
</gene>
<evidence type="ECO:0000256" key="8">
    <source>
        <dbReference type="RuleBase" id="RU363098"/>
    </source>
</evidence>
<dbReference type="InterPro" id="IPR058752">
    <property type="entry name" value="RDRP_C_head"/>
</dbReference>
<evidence type="ECO:0000313" key="11">
    <source>
        <dbReference type="EMBL" id="EEB08216.1"/>
    </source>
</evidence>
<dbReference type="InterPro" id="IPR057596">
    <property type="entry name" value="RDRP_core"/>
</dbReference>
<dbReference type="InterPro" id="IPR007855">
    <property type="entry name" value="RDRP"/>
</dbReference>
<name>B6K409_SCHJY</name>
<dbReference type="GO" id="GO:0070317">
    <property type="term" value="P:negative regulation of G0 to G1 transition"/>
    <property type="evidence" value="ECO:0007669"/>
    <property type="project" value="EnsemblFungi"/>
</dbReference>
<dbReference type="Proteomes" id="UP000001744">
    <property type="component" value="Unassembled WGS sequence"/>
</dbReference>
<dbReference type="GO" id="GO:0033562">
    <property type="term" value="P:co-transcriptional gene silencing by RNA interference machinery"/>
    <property type="evidence" value="ECO:0007669"/>
    <property type="project" value="EnsemblFungi"/>
</dbReference>
<keyword evidence="3 8" id="KW-0808">Transferase</keyword>
<dbReference type="GO" id="GO:0005737">
    <property type="term" value="C:cytoplasm"/>
    <property type="evidence" value="ECO:0007669"/>
    <property type="project" value="EnsemblFungi"/>
</dbReference>
<dbReference type="JaponicusDB" id="SJAG_03356">
    <property type="gene designation" value="rdp1"/>
</dbReference>
<dbReference type="EC" id="2.7.7.48" evidence="8"/>
<keyword evidence="6" id="KW-0943">RNA-mediated gene silencing</keyword>
<evidence type="ECO:0000256" key="4">
    <source>
        <dbReference type="ARBA" id="ARBA00022695"/>
    </source>
</evidence>
<evidence type="ECO:0000256" key="6">
    <source>
        <dbReference type="ARBA" id="ARBA00023158"/>
    </source>
</evidence>
<dbReference type="eggNOG" id="KOG0988">
    <property type="taxonomic scope" value="Eukaryota"/>
</dbReference>
<dbReference type="GO" id="GO:0003723">
    <property type="term" value="F:RNA binding"/>
    <property type="evidence" value="ECO:0007669"/>
    <property type="project" value="UniProtKB-KW"/>
</dbReference>
<dbReference type="HOGENOM" id="CLU_001366_0_2_1"/>
<comment type="similarity">
    <text evidence="1 8">Belongs to the RdRP family.</text>
</comment>
<protein>
    <recommendedName>
        <fullName evidence="8">RNA-dependent RNA polymerase</fullName>
        <ecNumber evidence="8">2.7.7.48</ecNumber>
    </recommendedName>
</protein>
<dbReference type="GeneID" id="7050078"/>
<dbReference type="STRING" id="402676.B6K409"/>
<evidence type="ECO:0000259" key="9">
    <source>
        <dbReference type="Pfam" id="PF05183"/>
    </source>
</evidence>
<dbReference type="GO" id="GO:0140727">
    <property type="term" value="P:siRNA-mediated pericentric heterochromatin formation"/>
    <property type="evidence" value="ECO:0007669"/>
    <property type="project" value="EnsemblFungi"/>
</dbReference>
<dbReference type="VEuPathDB" id="FungiDB:SJAG_03356"/>
<dbReference type="GO" id="GO:0031380">
    <property type="term" value="C:nuclear RNA-directed RNA polymerase complex"/>
    <property type="evidence" value="ECO:0000318"/>
    <property type="project" value="GO_Central"/>
</dbReference>
<accession>B6K409</accession>
<keyword evidence="13" id="KW-1185">Reference proteome</keyword>
<dbReference type="GO" id="GO:0030466">
    <property type="term" value="P:silent mating-type cassette heterochromatin formation"/>
    <property type="evidence" value="ECO:0007669"/>
    <property type="project" value="EnsemblFungi"/>
</dbReference>
<evidence type="ECO:0000313" key="13">
    <source>
        <dbReference type="Proteomes" id="UP000001744"/>
    </source>
</evidence>
<dbReference type="GO" id="GO:0031934">
    <property type="term" value="C:mating-type region heterochromatin"/>
    <property type="evidence" value="ECO:0007669"/>
    <property type="project" value="EnsemblFungi"/>
</dbReference>
<reference evidence="11 13" key="1">
    <citation type="journal article" date="2011" name="Science">
        <title>Comparative functional genomics of the fission yeasts.</title>
        <authorList>
            <person name="Rhind N."/>
            <person name="Chen Z."/>
            <person name="Yassour M."/>
            <person name="Thompson D.A."/>
            <person name="Haas B.J."/>
            <person name="Habib N."/>
            <person name="Wapinski I."/>
            <person name="Roy S."/>
            <person name="Lin M.F."/>
            <person name="Heiman D.I."/>
            <person name="Young S.K."/>
            <person name="Furuya K."/>
            <person name="Guo Y."/>
            <person name="Pidoux A."/>
            <person name="Chen H.M."/>
            <person name="Robbertse B."/>
            <person name="Goldberg J.M."/>
            <person name="Aoki K."/>
            <person name="Bayne E.H."/>
            <person name="Berlin A.M."/>
            <person name="Desjardins C.A."/>
            <person name="Dobbs E."/>
            <person name="Dukaj L."/>
            <person name="Fan L."/>
            <person name="FitzGerald M.G."/>
            <person name="French C."/>
            <person name="Gujja S."/>
            <person name="Hansen K."/>
            <person name="Keifenheim D."/>
            <person name="Levin J.Z."/>
            <person name="Mosher R.A."/>
            <person name="Mueller C.A."/>
            <person name="Pfiffner J."/>
            <person name="Priest M."/>
            <person name="Russ C."/>
            <person name="Smialowska A."/>
            <person name="Swoboda P."/>
            <person name="Sykes S.M."/>
            <person name="Vaughn M."/>
            <person name="Vengrova S."/>
            <person name="Yoder R."/>
            <person name="Zeng Q."/>
            <person name="Allshire R."/>
            <person name="Baulcombe D."/>
            <person name="Birren B.W."/>
            <person name="Brown W."/>
            <person name="Ekwall K."/>
            <person name="Kellis M."/>
            <person name="Leatherwood J."/>
            <person name="Levin H."/>
            <person name="Margalit H."/>
            <person name="Martienssen R."/>
            <person name="Nieduszynski C.A."/>
            <person name="Spatafora J.W."/>
            <person name="Friedman N."/>
            <person name="Dalgaard J.Z."/>
            <person name="Baumann P."/>
            <person name="Niki H."/>
            <person name="Regev A."/>
            <person name="Nusbaum C."/>
        </authorList>
    </citation>
    <scope>NUCLEOTIDE SEQUENCE [LARGE SCALE GENOMIC DNA]</scope>
    <source>
        <strain evidence="13">yFS275 / FY16936</strain>
    </source>
</reference>
<dbReference type="EMBL" id="KE651167">
    <property type="protein sequence ID" value="EEB08216.1"/>
    <property type="molecule type" value="Genomic_DNA"/>
</dbReference>
<keyword evidence="5 8" id="KW-0694">RNA-binding</keyword>
<evidence type="ECO:0000256" key="7">
    <source>
        <dbReference type="ARBA" id="ARBA00048744"/>
    </source>
</evidence>
<dbReference type="GO" id="GO:0005721">
    <property type="term" value="C:pericentric heterochromatin"/>
    <property type="evidence" value="ECO:0007669"/>
    <property type="project" value="EnsemblFungi"/>
</dbReference>
<dbReference type="GO" id="GO:0030422">
    <property type="term" value="P:siRNA processing"/>
    <property type="evidence" value="ECO:0000318"/>
    <property type="project" value="GO_Central"/>
</dbReference>
<evidence type="ECO:0000256" key="2">
    <source>
        <dbReference type="ARBA" id="ARBA00022484"/>
    </source>
</evidence>
<dbReference type="Pfam" id="PF05183">
    <property type="entry name" value="RdRP"/>
    <property type="match status" value="1"/>
</dbReference>
<comment type="catalytic activity">
    <reaction evidence="7 8">
        <text>RNA(n) + a ribonucleoside 5'-triphosphate = RNA(n+1) + diphosphate</text>
        <dbReference type="Rhea" id="RHEA:21248"/>
        <dbReference type="Rhea" id="RHEA-COMP:14527"/>
        <dbReference type="Rhea" id="RHEA-COMP:17342"/>
        <dbReference type="ChEBI" id="CHEBI:33019"/>
        <dbReference type="ChEBI" id="CHEBI:61557"/>
        <dbReference type="ChEBI" id="CHEBI:140395"/>
        <dbReference type="EC" id="2.7.7.48"/>
    </reaction>
</comment>
<organism evidence="11 13">
    <name type="scientific">Schizosaccharomyces japonicus (strain yFS275 / FY16936)</name>
    <name type="common">Fission yeast</name>
    <dbReference type="NCBI Taxonomy" id="402676"/>
    <lineage>
        <taxon>Eukaryota</taxon>
        <taxon>Fungi</taxon>
        <taxon>Dikarya</taxon>
        <taxon>Ascomycota</taxon>
        <taxon>Taphrinomycotina</taxon>
        <taxon>Schizosaccharomycetes</taxon>
        <taxon>Schizosaccharomycetales</taxon>
        <taxon>Schizosaccharomycetaceae</taxon>
        <taxon>Schizosaccharomyces</taxon>
    </lineage>
</organism>
<keyword evidence="2 8" id="KW-0696">RNA-directed RNA polymerase</keyword>
<dbReference type="RefSeq" id="XP_002174509.1">
    <property type="nucleotide sequence ID" value="XM_002174473.2"/>
</dbReference>
<dbReference type="GO" id="GO:0003968">
    <property type="term" value="F:RNA-directed RNA polymerase activity"/>
    <property type="evidence" value="ECO:0000318"/>
    <property type="project" value="GO_Central"/>
</dbReference>
<dbReference type="AlphaFoldDB" id="B6K409"/>
<proteinExistence type="inferred from homology"/>
<dbReference type="GO" id="GO:0140720">
    <property type="term" value="C:subtelomeric heterochromatin"/>
    <property type="evidence" value="ECO:0007669"/>
    <property type="project" value="EnsemblFungi"/>
</dbReference>
<sequence>MGFALGDILDIPLNTYYRDSPWERLKVPCKEERTYQSKYAYVLTSRNGSNDRSTIPRSNIWKSWDRLSLILENIPSEWCKVENKRLFCIWKLLHKYGNITYMKLQVPDKNAKHTTAIVEFSPPPDTAFWEPGDKIVEGNISLTVRLNLKANRLFNHKPAFSEKGYRYGSMVHFPLSSLDLGQRYDQEMVSLFGTNSSNDLKNVQLSVNFSKKRLSFTFNYLKDKDDEIFRLDFDFQMIVGNIGTRYYDDHMLFDFEFRCAPSIFRKAKVPRDASTKFEWTQADSWRRQCDLISQEAPSIPNGPLTLLNDSNVPIGRCNHLLFTSYYGQDNTMNSLAFLLRDLEKLSVRSTLSEIILVPSPDYREICSWLQKTKLSNQTLYWLEACVSQFLISEFDLPTLIPILESVTEEQARSFLESTFARKVFVSKPSLELVQNQSSASGKKFTSGLNSVKKVCITPTTVKVMDNSLEAGNRVIRHFSQYNDRFLRIQITEENTKRKIRSNPDALKQESVYARVYQLMSHGIIIGKTHFEFLAFGNSQLREHGAYFFASGEDESADSIRNWMGDFSNNESVAKYAARMGQCFSTTKDLKRFQVKVEKRNDIIRNDSCFTDGVGMASLSVMKRTASEMDNEEMFPSAVQFRMGGYKGVLSLAPPTLLEYHKGNLVFTRDSQEKFKSNFTVLEVIKVSRFSHAHLNMQLITLLEGLGVPTSLFVDLAKNELKELTISLKDPRRAVTLLRNHVDEYRSTLILADLIACGFMQRNDSFTKNLINLYFEWVVRTIKEKQRLRVKEGAFLMGVADETGTLKGHYNDSVLPIPEVFIQITDPSKNADATVTGKIKTTIIMGLCVVVRNPALHPGDVRVCRAVRCNELLHLKNVIVFPTTGDLSVTEMCAGGDLDGDEYTVIWDPNFLPKIVNYPPYIDNAAKRILTFKEGVPPIESIKAFFVRYIKYESLGLISNSWKAWAHDRVNNPDGIFGSICLKLSALHSTAVDYPKSGVAAIMPQEYRPKAYPDFMEKEFRSFPAMTAVGEIYRYASAFQSQYFKKAYSSKLNNDYDETMKLPPYKQQYIEIAKKSKEQYDNDLRSVMTHFDIKTEYEIFTSFLLLNKDKETIINEYALREEIAFQFSALKKHHTENYFALCGLAPSSVKDMSKQEYEQRIDSAVAAAYDVMHEEKIAAIAEGTDDLVLTSFPYIFHKVLCRIARRHTLESLSS</sequence>
<evidence type="ECO:0000256" key="5">
    <source>
        <dbReference type="ARBA" id="ARBA00022884"/>
    </source>
</evidence>
<evidence type="ECO:0000256" key="1">
    <source>
        <dbReference type="ARBA" id="ARBA00005762"/>
    </source>
</evidence>
<dbReference type="Pfam" id="PF26253">
    <property type="entry name" value="RdRP_head"/>
    <property type="match status" value="1"/>
</dbReference>